<dbReference type="Proteomes" id="UP000276133">
    <property type="component" value="Unassembled WGS sequence"/>
</dbReference>
<dbReference type="EMBL" id="REGN01001050">
    <property type="protein sequence ID" value="RNA37413.1"/>
    <property type="molecule type" value="Genomic_DNA"/>
</dbReference>
<sequence>MMQFWHKLGSISSPRLFRLTPDTLTESLSDVEFNCSSSTPVISDASESDSKKLLVVLLY</sequence>
<evidence type="ECO:0000313" key="2">
    <source>
        <dbReference type="Proteomes" id="UP000276133"/>
    </source>
</evidence>
<organism evidence="1 2">
    <name type="scientific">Brachionus plicatilis</name>
    <name type="common">Marine rotifer</name>
    <name type="synonym">Brachionus muelleri</name>
    <dbReference type="NCBI Taxonomy" id="10195"/>
    <lineage>
        <taxon>Eukaryota</taxon>
        <taxon>Metazoa</taxon>
        <taxon>Spiralia</taxon>
        <taxon>Gnathifera</taxon>
        <taxon>Rotifera</taxon>
        <taxon>Eurotatoria</taxon>
        <taxon>Monogononta</taxon>
        <taxon>Pseudotrocha</taxon>
        <taxon>Ploima</taxon>
        <taxon>Brachionidae</taxon>
        <taxon>Brachionus</taxon>
    </lineage>
</organism>
<reference evidence="1 2" key="1">
    <citation type="journal article" date="2018" name="Sci. Rep.">
        <title>Genomic signatures of local adaptation to the degree of environmental predictability in rotifers.</title>
        <authorList>
            <person name="Franch-Gras L."/>
            <person name="Hahn C."/>
            <person name="Garcia-Roger E.M."/>
            <person name="Carmona M.J."/>
            <person name="Serra M."/>
            <person name="Gomez A."/>
        </authorList>
    </citation>
    <scope>NUCLEOTIDE SEQUENCE [LARGE SCALE GENOMIC DNA]</scope>
    <source>
        <strain evidence="1">HYR1</strain>
    </source>
</reference>
<gene>
    <name evidence="1" type="ORF">BpHYR1_036395</name>
</gene>
<name>A0A3M7SNN9_BRAPC</name>
<proteinExistence type="predicted"/>
<accession>A0A3M7SNN9</accession>
<dbReference type="AlphaFoldDB" id="A0A3M7SNN9"/>
<keyword evidence="2" id="KW-1185">Reference proteome</keyword>
<protein>
    <submittedName>
        <fullName evidence="1">Uncharacterized protein</fullName>
    </submittedName>
</protein>
<evidence type="ECO:0000313" key="1">
    <source>
        <dbReference type="EMBL" id="RNA37413.1"/>
    </source>
</evidence>
<comment type="caution">
    <text evidence="1">The sequence shown here is derived from an EMBL/GenBank/DDBJ whole genome shotgun (WGS) entry which is preliminary data.</text>
</comment>